<organism evidence="1 2">
    <name type="scientific">Aspergillus caelatus</name>
    <dbReference type="NCBI Taxonomy" id="61420"/>
    <lineage>
        <taxon>Eukaryota</taxon>
        <taxon>Fungi</taxon>
        <taxon>Dikarya</taxon>
        <taxon>Ascomycota</taxon>
        <taxon>Pezizomycotina</taxon>
        <taxon>Eurotiomycetes</taxon>
        <taxon>Eurotiomycetidae</taxon>
        <taxon>Eurotiales</taxon>
        <taxon>Aspergillaceae</taxon>
        <taxon>Aspergillus</taxon>
        <taxon>Aspergillus subgen. Circumdati</taxon>
    </lineage>
</organism>
<dbReference type="Proteomes" id="UP000326268">
    <property type="component" value="Unassembled WGS sequence"/>
</dbReference>
<gene>
    <name evidence="1" type="ORF">BDV27DRAFT_136332</name>
</gene>
<evidence type="ECO:0000313" key="2">
    <source>
        <dbReference type="Proteomes" id="UP000326268"/>
    </source>
</evidence>
<dbReference type="EMBL" id="ML737831">
    <property type="protein sequence ID" value="KAE8359348.1"/>
    <property type="molecule type" value="Genomic_DNA"/>
</dbReference>
<sequence>MLVLGQQLQQLYADQLKLLPVVLNNPRTMRFRLSPFSESFRILAAYCFGDVPSWYPFGFFWSACYRHGISRE</sequence>
<keyword evidence="2" id="KW-1185">Reference proteome</keyword>
<protein>
    <submittedName>
        <fullName evidence="1">Uncharacterized protein</fullName>
    </submittedName>
</protein>
<dbReference type="GeneID" id="43653183"/>
<evidence type="ECO:0000313" key="1">
    <source>
        <dbReference type="EMBL" id="KAE8359348.1"/>
    </source>
</evidence>
<name>A0A5N6ZPQ2_9EURO</name>
<accession>A0A5N6ZPQ2</accession>
<dbReference type="AlphaFoldDB" id="A0A5N6ZPQ2"/>
<dbReference type="RefSeq" id="XP_031922429.1">
    <property type="nucleotide sequence ID" value="XM_032068737.1"/>
</dbReference>
<proteinExistence type="predicted"/>
<reference evidence="1 2" key="1">
    <citation type="submission" date="2019-04" db="EMBL/GenBank/DDBJ databases">
        <title>Friends and foes A comparative genomics studyof 23 Aspergillus species from section Flavi.</title>
        <authorList>
            <consortium name="DOE Joint Genome Institute"/>
            <person name="Kjaerbolling I."/>
            <person name="Vesth T."/>
            <person name="Frisvad J.C."/>
            <person name="Nybo J.L."/>
            <person name="Theobald S."/>
            <person name="Kildgaard S."/>
            <person name="Isbrandt T."/>
            <person name="Kuo A."/>
            <person name="Sato A."/>
            <person name="Lyhne E.K."/>
            <person name="Kogle M.E."/>
            <person name="Wiebenga A."/>
            <person name="Kun R.S."/>
            <person name="Lubbers R.J."/>
            <person name="Makela M.R."/>
            <person name="Barry K."/>
            <person name="Chovatia M."/>
            <person name="Clum A."/>
            <person name="Daum C."/>
            <person name="Haridas S."/>
            <person name="He G."/>
            <person name="LaButti K."/>
            <person name="Lipzen A."/>
            <person name="Mondo S."/>
            <person name="Riley R."/>
            <person name="Salamov A."/>
            <person name="Simmons B.A."/>
            <person name="Magnuson J.K."/>
            <person name="Henrissat B."/>
            <person name="Mortensen U.H."/>
            <person name="Larsen T.O."/>
            <person name="Devries R.P."/>
            <person name="Grigoriev I.V."/>
            <person name="Machida M."/>
            <person name="Baker S.E."/>
            <person name="Andersen M.R."/>
        </authorList>
    </citation>
    <scope>NUCLEOTIDE SEQUENCE [LARGE SCALE GENOMIC DNA]</scope>
    <source>
        <strain evidence="1 2">CBS 763.97</strain>
    </source>
</reference>